<protein>
    <submittedName>
        <fullName evidence="2">Uncharacterized protein</fullName>
    </submittedName>
</protein>
<comment type="caution">
    <text evidence="2">The sequence shown here is derived from an EMBL/GenBank/DDBJ whole genome shotgun (WGS) entry which is preliminary data.</text>
</comment>
<reference evidence="2 3" key="1">
    <citation type="submission" date="2019-07" db="EMBL/GenBank/DDBJ databases">
        <authorList>
            <person name="Huq M.A."/>
        </authorList>
    </citation>
    <scope>NUCLEOTIDE SEQUENCE [LARGE SCALE GENOMIC DNA]</scope>
    <source>
        <strain evidence="2 3">MAH-3</strain>
    </source>
</reference>
<accession>A0A556MN68</accession>
<sequence>MKRINWNFFLPKPKLSADGSTTLDSLKAEKQRLEARLTEIPRTIANLQNSINLMSSDITWLEGLNNRRKKDWEKENGKSVEQAVYDAKNRIVDYNAQISAMNTEKGRIPDQIKAIERQLDALVKGESDGLSKGLTTAHAQQLGQLALQKEQEQITHETKMQEVELQQAQATAQAEVEKAKGMNPQLKWGLIIGGSIILIIVIVMVIRHRKASALNAVAQ</sequence>
<evidence type="ECO:0000313" key="2">
    <source>
        <dbReference type="EMBL" id="TSJ41272.1"/>
    </source>
</evidence>
<dbReference type="Proteomes" id="UP000316008">
    <property type="component" value="Unassembled WGS sequence"/>
</dbReference>
<evidence type="ECO:0000313" key="3">
    <source>
        <dbReference type="Proteomes" id="UP000316008"/>
    </source>
</evidence>
<organism evidence="2 3">
    <name type="scientific">Fluviicola chungangensis</name>
    <dbReference type="NCBI Taxonomy" id="2597671"/>
    <lineage>
        <taxon>Bacteria</taxon>
        <taxon>Pseudomonadati</taxon>
        <taxon>Bacteroidota</taxon>
        <taxon>Flavobacteriia</taxon>
        <taxon>Flavobacteriales</taxon>
        <taxon>Crocinitomicaceae</taxon>
        <taxon>Fluviicola</taxon>
    </lineage>
</organism>
<dbReference type="EMBL" id="VLPL01000008">
    <property type="protein sequence ID" value="TSJ41272.1"/>
    <property type="molecule type" value="Genomic_DNA"/>
</dbReference>
<keyword evidence="1" id="KW-0472">Membrane</keyword>
<dbReference type="AlphaFoldDB" id="A0A556MN68"/>
<name>A0A556MN68_9FLAO</name>
<keyword evidence="3" id="KW-1185">Reference proteome</keyword>
<proteinExistence type="predicted"/>
<evidence type="ECO:0000256" key="1">
    <source>
        <dbReference type="SAM" id="Phobius"/>
    </source>
</evidence>
<dbReference type="RefSeq" id="WP_144334083.1">
    <property type="nucleotide sequence ID" value="NZ_VLPL01000008.1"/>
</dbReference>
<feature type="transmembrane region" description="Helical" evidence="1">
    <location>
        <begin position="188"/>
        <end position="206"/>
    </location>
</feature>
<dbReference type="OrthoDB" id="9831704at2"/>
<keyword evidence="1" id="KW-0812">Transmembrane</keyword>
<keyword evidence="1" id="KW-1133">Transmembrane helix</keyword>
<gene>
    <name evidence="2" type="ORF">FO442_15285</name>
</gene>
<dbReference type="SUPFAM" id="SSF46579">
    <property type="entry name" value="Prefoldin"/>
    <property type="match status" value="1"/>
</dbReference>